<comment type="subunit">
    <text evidence="4">Part of the 30S ribosomal subunit. Forms a tight heterodimer with protein bS6.</text>
</comment>
<dbReference type="HAMAP" id="MF_00270">
    <property type="entry name" value="Ribosomal_bS18"/>
    <property type="match status" value="1"/>
</dbReference>
<comment type="similarity">
    <text evidence="1 4 5">Belongs to the bacterial ribosomal protein bS18 family.</text>
</comment>
<dbReference type="Gene3D" id="4.10.640.10">
    <property type="entry name" value="Ribosomal protein S18"/>
    <property type="match status" value="1"/>
</dbReference>
<keyword evidence="3 4" id="KW-0687">Ribonucleoprotein</keyword>
<dbReference type="GO" id="GO:1990904">
    <property type="term" value="C:ribonucleoprotein complex"/>
    <property type="evidence" value="ECO:0007669"/>
    <property type="project" value="UniProtKB-KW"/>
</dbReference>
<evidence type="ECO:0000256" key="4">
    <source>
        <dbReference type="HAMAP-Rule" id="MF_00270"/>
    </source>
</evidence>
<evidence type="ECO:0000256" key="3">
    <source>
        <dbReference type="ARBA" id="ARBA00023274"/>
    </source>
</evidence>
<dbReference type="AlphaFoldDB" id="S5DN47"/>
<dbReference type="GO" id="GO:0070181">
    <property type="term" value="F:small ribosomal subunit rRNA binding"/>
    <property type="evidence" value="ECO:0007669"/>
    <property type="project" value="TreeGrafter"/>
</dbReference>
<accession>S5DN47</accession>
<dbReference type="NCBIfam" id="TIGR00165">
    <property type="entry name" value="S18"/>
    <property type="match status" value="1"/>
</dbReference>
<organism evidence="7">
    <name type="scientific">Candidatus Actinomarina minuta</name>
    <dbReference type="NCBI Taxonomy" id="1389454"/>
    <lineage>
        <taxon>Bacteria</taxon>
        <taxon>Bacillati</taxon>
        <taxon>Actinomycetota</taxon>
        <taxon>Actinomycetes</taxon>
        <taxon>Candidatus Actinomarinidae</taxon>
        <taxon>Candidatus Actinomarinales</taxon>
        <taxon>Candidatus Actinomarineae</taxon>
        <taxon>Candidatus Actinomarinaceae</taxon>
        <taxon>Candidatus Actinomarina</taxon>
    </lineage>
</organism>
<evidence type="ECO:0000256" key="6">
    <source>
        <dbReference type="SAM" id="MobiDB-lite"/>
    </source>
</evidence>
<dbReference type="PANTHER" id="PTHR13479">
    <property type="entry name" value="30S RIBOSOMAL PROTEIN S18"/>
    <property type="match status" value="1"/>
</dbReference>
<comment type="function">
    <text evidence="4">Binds as a heterodimer with protein bS6 to the central domain of the 16S rRNA, where it helps stabilize the platform of the 30S subunit.</text>
</comment>
<keyword evidence="4" id="KW-0694">RNA-binding</keyword>
<dbReference type="InterPro" id="IPR001648">
    <property type="entry name" value="Ribosomal_bS18"/>
</dbReference>
<evidence type="ECO:0000256" key="2">
    <source>
        <dbReference type="ARBA" id="ARBA00022980"/>
    </source>
</evidence>
<reference evidence="7" key="1">
    <citation type="journal article" date="2013" name="Sci. Rep.">
        <title>Metagenomics uncovers a new group of low GC and ultra-small marine Actinobacteria.</title>
        <authorList>
            <person name="Ghai R."/>
            <person name="Mizuno C.M."/>
            <person name="Picazo A."/>
            <person name="Camacho A."/>
            <person name="Rodriguez-Valera F."/>
        </authorList>
    </citation>
    <scope>NUCLEOTIDE SEQUENCE</scope>
</reference>
<evidence type="ECO:0000313" key="7">
    <source>
        <dbReference type="EMBL" id="AGQ18873.1"/>
    </source>
</evidence>
<protein>
    <recommendedName>
        <fullName evidence="4">Small ribosomal subunit protein bS18</fullName>
    </recommendedName>
</protein>
<dbReference type="EMBL" id="KC811115">
    <property type="protein sequence ID" value="AGQ18873.1"/>
    <property type="molecule type" value="Genomic_DNA"/>
</dbReference>
<keyword evidence="2 4" id="KW-0689">Ribosomal protein</keyword>
<evidence type="ECO:0000256" key="1">
    <source>
        <dbReference type="ARBA" id="ARBA00005589"/>
    </source>
</evidence>
<dbReference type="SUPFAM" id="SSF46911">
    <property type="entry name" value="Ribosomal protein S18"/>
    <property type="match status" value="1"/>
</dbReference>
<dbReference type="PANTHER" id="PTHR13479:SF40">
    <property type="entry name" value="SMALL RIBOSOMAL SUBUNIT PROTEIN BS18M"/>
    <property type="match status" value="1"/>
</dbReference>
<dbReference type="Pfam" id="PF01084">
    <property type="entry name" value="Ribosomal_S18"/>
    <property type="match status" value="1"/>
</dbReference>
<name>S5DN47_9ACTN</name>
<dbReference type="GO" id="GO:0003735">
    <property type="term" value="F:structural constituent of ribosome"/>
    <property type="evidence" value="ECO:0007669"/>
    <property type="project" value="InterPro"/>
</dbReference>
<gene>
    <name evidence="4" type="primary">rpsR</name>
</gene>
<dbReference type="PRINTS" id="PR00974">
    <property type="entry name" value="RIBOSOMALS18"/>
</dbReference>
<proteinExistence type="inferred from homology"/>
<dbReference type="InterPro" id="IPR036870">
    <property type="entry name" value="Ribosomal_bS18_sf"/>
</dbReference>
<keyword evidence="4" id="KW-0699">rRNA-binding</keyword>
<evidence type="ECO:0000256" key="5">
    <source>
        <dbReference type="RuleBase" id="RU003910"/>
    </source>
</evidence>
<dbReference type="GO" id="GO:0006412">
    <property type="term" value="P:translation"/>
    <property type="evidence" value="ECO:0007669"/>
    <property type="project" value="UniProtKB-UniRule"/>
</dbReference>
<sequence length="93" mass="10678">MANGKKTSGRRSSKYEAPKQRRITKQQIESATYKDVKLLEKFVSDRGKIRSSLITGITKQEQAKVARLIKVARELALLPYVTTSSYKQSYNRR</sequence>
<dbReference type="GO" id="GO:0005840">
    <property type="term" value="C:ribosome"/>
    <property type="evidence" value="ECO:0007669"/>
    <property type="project" value="UniProtKB-KW"/>
</dbReference>
<feature type="region of interest" description="Disordered" evidence="6">
    <location>
        <begin position="1"/>
        <end position="26"/>
    </location>
</feature>